<gene>
    <name evidence="2" type="ORF">S01H4_31008</name>
</gene>
<feature type="transmembrane region" description="Helical" evidence="1">
    <location>
        <begin position="6"/>
        <end position="26"/>
    </location>
</feature>
<accession>X1AYA3</accession>
<dbReference type="Gene3D" id="1.20.5.2280">
    <property type="match status" value="1"/>
</dbReference>
<evidence type="ECO:0000313" key="2">
    <source>
        <dbReference type="EMBL" id="GAG77083.1"/>
    </source>
</evidence>
<keyword evidence="1" id="KW-0472">Membrane</keyword>
<keyword evidence="1" id="KW-0812">Transmembrane</keyword>
<comment type="caution">
    <text evidence="2">The sequence shown here is derived from an EMBL/GenBank/DDBJ whole genome shotgun (WGS) entry which is preliminary data.</text>
</comment>
<proteinExistence type="predicted"/>
<evidence type="ECO:0008006" key="3">
    <source>
        <dbReference type="Google" id="ProtNLM"/>
    </source>
</evidence>
<name>X1AYA3_9ZZZZ</name>
<evidence type="ECO:0000256" key="1">
    <source>
        <dbReference type="SAM" id="Phobius"/>
    </source>
</evidence>
<keyword evidence="1" id="KW-1133">Transmembrane helix</keyword>
<dbReference type="EMBL" id="BART01016060">
    <property type="protein sequence ID" value="GAG77083.1"/>
    <property type="molecule type" value="Genomic_DNA"/>
</dbReference>
<dbReference type="AlphaFoldDB" id="X1AYA3"/>
<protein>
    <recommendedName>
        <fullName evidence="3">t-SNARE coiled-coil homology domain-containing protein</fullName>
    </recommendedName>
</protein>
<reference evidence="2" key="1">
    <citation type="journal article" date="2014" name="Front. Microbiol.">
        <title>High frequency of phylogenetically diverse reductive dehalogenase-homologous genes in deep subseafloor sedimentary metagenomes.</title>
        <authorList>
            <person name="Kawai M."/>
            <person name="Futagami T."/>
            <person name="Toyoda A."/>
            <person name="Takaki Y."/>
            <person name="Nishi S."/>
            <person name="Hori S."/>
            <person name="Arai W."/>
            <person name="Tsubouchi T."/>
            <person name="Morono Y."/>
            <person name="Uchiyama I."/>
            <person name="Ito T."/>
            <person name="Fujiyama A."/>
            <person name="Inagaki F."/>
            <person name="Takami H."/>
        </authorList>
    </citation>
    <scope>NUCLEOTIDE SEQUENCE</scope>
    <source>
        <strain evidence="2">Expedition CK06-06</strain>
    </source>
</reference>
<sequence>MEVEFGTIMEFIVLGAIAIELVSLYLHSRFSHRIDQHILEIDRNLQQYDVKIQVLSNDMSKLDERLIRLDEHINKVDDHMTRYDDHINRVDDHMTRYDEHINRLDDLLWKSYLLRTENINGIQESKD</sequence>
<organism evidence="2">
    <name type="scientific">marine sediment metagenome</name>
    <dbReference type="NCBI Taxonomy" id="412755"/>
    <lineage>
        <taxon>unclassified sequences</taxon>
        <taxon>metagenomes</taxon>
        <taxon>ecological metagenomes</taxon>
    </lineage>
</organism>